<keyword evidence="6" id="KW-0414">Isoprene biosynthesis</keyword>
<comment type="cofactor">
    <cofactor evidence="1">
        <name>Mg(2+)</name>
        <dbReference type="ChEBI" id="CHEBI:18420"/>
    </cofactor>
</comment>
<dbReference type="InterPro" id="IPR000092">
    <property type="entry name" value="Polyprenyl_synt"/>
</dbReference>
<keyword evidence="3 7" id="KW-0808">Transferase</keyword>
<dbReference type="GO" id="GO:0046872">
    <property type="term" value="F:metal ion binding"/>
    <property type="evidence" value="ECO:0007669"/>
    <property type="project" value="UniProtKB-KW"/>
</dbReference>
<dbReference type="GO" id="GO:0016114">
    <property type="term" value="P:terpenoid biosynthetic process"/>
    <property type="evidence" value="ECO:0007669"/>
    <property type="project" value="UniProtKB-ARBA"/>
</dbReference>
<organism evidence="8">
    <name type="scientific">Thermosulfidibacter takaii</name>
    <dbReference type="NCBI Taxonomy" id="412593"/>
    <lineage>
        <taxon>Bacteria</taxon>
        <taxon>Pseudomonadati</taxon>
        <taxon>Thermosulfidibacterota</taxon>
        <taxon>Thermosulfidibacteria</taxon>
        <taxon>Thermosulfidibacterales</taxon>
        <taxon>Thermosulfidibacteraceae</taxon>
    </lineage>
</organism>
<evidence type="ECO:0000256" key="5">
    <source>
        <dbReference type="ARBA" id="ARBA00022842"/>
    </source>
</evidence>
<dbReference type="GO" id="GO:0004659">
    <property type="term" value="F:prenyltransferase activity"/>
    <property type="evidence" value="ECO:0007669"/>
    <property type="project" value="InterPro"/>
</dbReference>
<dbReference type="PROSITE" id="PS00444">
    <property type="entry name" value="POLYPRENYL_SYNTHASE_2"/>
    <property type="match status" value="1"/>
</dbReference>
<gene>
    <name evidence="8" type="ORF">ENF32_01995</name>
</gene>
<keyword evidence="4" id="KW-0479">Metal-binding</keyword>
<dbReference type="SFLD" id="SFLDS00005">
    <property type="entry name" value="Isoprenoid_Synthase_Type_I"/>
    <property type="match status" value="1"/>
</dbReference>
<dbReference type="PROSITE" id="PS00723">
    <property type="entry name" value="POLYPRENYL_SYNTHASE_1"/>
    <property type="match status" value="1"/>
</dbReference>
<dbReference type="FunFam" id="1.10.600.10:FF:000001">
    <property type="entry name" value="Geranylgeranyl diphosphate synthase"/>
    <property type="match status" value="1"/>
</dbReference>
<evidence type="ECO:0000256" key="1">
    <source>
        <dbReference type="ARBA" id="ARBA00001946"/>
    </source>
</evidence>
<dbReference type="Proteomes" id="UP000885690">
    <property type="component" value="Unassembled WGS sequence"/>
</dbReference>
<protein>
    <submittedName>
        <fullName evidence="8">Polyprenyl synthetase family protein</fullName>
    </submittedName>
</protein>
<dbReference type="PANTHER" id="PTHR43281:SF1">
    <property type="entry name" value="FARNESYL DIPHOSPHATE SYNTHASE"/>
    <property type="match status" value="1"/>
</dbReference>
<dbReference type="SUPFAM" id="SSF48576">
    <property type="entry name" value="Terpenoid synthases"/>
    <property type="match status" value="1"/>
</dbReference>
<sequence length="297" mass="32711">MKAYWEAKRALVEKYLDLWVPSEETPPSRLHQAVRYSLFAGGKRIRPVLALVAAEVVGGEDVQALPVACGIEMIHTYSLIHDDLPAMDDDDFRRGKPTCHRIFGEALAILAGDALLTMAFQVMGDLSLYPPGVEPIRVLKAVKEVALAAGPLGMVGGQVVDLEMEGKAHQREAEEALEWIHTHKTARMIEVSLKAGALVAGGEGEVDVLEAYGRCIGLAFQVVDDILGCQGDREKLGKPVGRDVERGKLTYPALYGIDASLKRARDLVEEAFDLLRPLGERAWFLRELGRYVVERDR</sequence>
<comment type="caution">
    <text evidence="8">The sequence shown here is derived from an EMBL/GenBank/DDBJ whole genome shotgun (WGS) entry which is preliminary data.</text>
</comment>
<reference evidence="8" key="1">
    <citation type="journal article" date="2020" name="mSystems">
        <title>Genome- and Community-Level Interaction Insights into Carbon Utilization and Element Cycling Functions of Hydrothermarchaeota in Hydrothermal Sediment.</title>
        <authorList>
            <person name="Zhou Z."/>
            <person name="Liu Y."/>
            <person name="Xu W."/>
            <person name="Pan J."/>
            <person name="Luo Z.H."/>
            <person name="Li M."/>
        </authorList>
    </citation>
    <scope>NUCLEOTIDE SEQUENCE [LARGE SCALE GENOMIC DNA]</scope>
    <source>
        <strain evidence="8">HyVt-115</strain>
    </source>
</reference>
<accession>A0A7C0Y7M5</accession>
<comment type="similarity">
    <text evidence="2 7">Belongs to the FPP/GGPP synthase family.</text>
</comment>
<evidence type="ECO:0000256" key="3">
    <source>
        <dbReference type="ARBA" id="ARBA00022679"/>
    </source>
</evidence>
<keyword evidence="5" id="KW-0460">Magnesium</keyword>
<dbReference type="NCBIfam" id="NF045485">
    <property type="entry name" value="FPPsyn"/>
    <property type="match status" value="1"/>
</dbReference>
<dbReference type="GO" id="GO:0005737">
    <property type="term" value="C:cytoplasm"/>
    <property type="evidence" value="ECO:0007669"/>
    <property type="project" value="UniProtKB-ARBA"/>
</dbReference>
<dbReference type="CDD" id="cd00685">
    <property type="entry name" value="Trans_IPPS_HT"/>
    <property type="match status" value="1"/>
</dbReference>
<evidence type="ECO:0000256" key="4">
    <source>
        <dbReference type="ARBA" id="ARBA00022723"/>
    </source>
</evidence>
<dbReference type="InterPro" id="IPR033749">
    <property type="entry name" value="Polyprenyl_synt_CS"/>
</dbReference>
<dbReference type="AlphaFoldDB" id="A0A7C0Y7M5"/>
<dbReference type="PANTHER" id="PTHR43281">
    <property type="entry name" value="FARNESYL DIPHOSPHATE SYNTHASE"/>
    <property type="match status" value="1"/>
</dbReference>
<evidence type="ECO:0000256" key="7">
    <source>
        <dbReference type="RuleBase" id="RU004466"/>
    </source>
</evidence>
<evidence type="ECO:0000256" key="6">
    <source>
        <dbReference type="ARBA" id="ARBA00023229"/>
    </source>
</evidence>
<dbReference type="InterPro" id="IPR008949">
    <property type="entry name" value="Isoprenoid_synthase_dom_sf"/>
</dbReference>
<evidence type="ECO:0000313" key="8">
    <source>
        <dbReference type="EMBL" id="HDD52825.1"/>
    </source>
</evidence>
<dbReference type="Pfam" id="PF00348">
    <property type="entry name" value="polyprenyl_synt"/>
    <property type="match status" value="1"/>
</dbReference>
<dbReference type="Gene3D" id="1.10.600.10">
    <property type="entry name" value="Farnesyl Diphosphate Synthase"/>
    <property type="match status" value="1"/>
</dbReference>
<dbReference type="EMBL" id="DQWS01000076">
    <property type="protein sequence ID" value="HDD52825.1"/>
    <property type="molecule type" value="Genomic_DNA"/>
</dbReference>
<proteinExistence type="inferred from homology"/>
<evidence type="ECO:0000256" key="2">
    <source>
        <dbReference type="ARBA" id="ARBA00006706"/>
    </source>
</evidence>
<name>A0A7C0Y7M5_9BACT</name>
<dbReference type="SFLD" id="SFLDG01017">
    <property type="entry name" value="Polyprenyl_Transferase_Like"/>
    <property type="match status" value="1"/>
</dbReference>
<dbReference type="InterPro" id="IPR053378">
    <property type="entry name" value="Prenyl_diphosphate_synthase"/>
</dbReference>